<gene>
    <name evidence="1" type="ORF">KI387_023654</name>
</gene>
<evidence type="ECO:0000313" key="1">
    <source>
        <dbReference type="EMBL" id="KAH9315027.1"/>
    </source>
</evidence>
<evidence type="ECO:0000313" key="2">
    <source>
        <dbReference type="Proteomes" id="UP000824469"/>
    </source>
</evidence>
<protein>
    <submittedName>
        <fullName evidence="1">Uncharacterized protein</fullName>
    </submittedName>
</protein>
<accession>A0AA38G2N5</accession>
<proteinExistence type="predicted"/>
<feature type="non-terminal residue" evidence="1">
    <location>
        <position position="83"/>
    </location>
</feature>
<name>A0AA38G2N5_TAXCH</name>
<organism evidence="1 2">
    <name type="scientific">Taxus chinensis</name>
    <name type="common">Chinese yew</name>
    <name type="synonym">Taxus wallichiana var. chinensis</name>
    <dbReference type="NCBI Taxonomy" id="29808"/>
    <lineage>
        <taxon>Eukaryota</taxon>
        <taxon>Viridiplantae</taxon>
        <taxon>Streptophyta</taxon>
        <taxon>Embryophyta</taxon>
        <taxon>Tracheophyta</taxon>
        <taxon>Spermatophyta</taxon>
        <taxon>Pinopsida</taxon>
        <taxon>Pinidae</taxon>
        <taxon>Conifers II</taxon>
        <taxon>Cupressales</taxon>
        <taxon>Taxaceae</taxon>
        <taxon>Taxus</taxon>
    </lineage>
</organism>
<dbReference type="EMBL" id="JAHRHJ020000005">
    <property type="protein sequence ID" value="KAH9315027.1"/>
    <property type="molecule type" value="Genomic_DNA"/>
</dbReference>
<sequence>MEWSLTEAVRARRPRKGKRRTLVWLEGDSGLVEESMEMGDARRLRRSGALALGFQNPSRFHVGLVGKVKIVTGAARAMLRAIK</sequence>
<comment type="caution">
    <text evidence="1">The sequence shown here is derived from an EMBL/GenBank/DDBJ whole genome shotgun (WGS) entry which is preliminary data.</text>
</comment>
<dbReference type="Proteomes" id="UP000824469">
    <property type="component" value="Unassembled WGS sequence"/>
</dbReference>
<reference evidence="1 2" key="1">
    <citation type="journal article" date="2021" name="Nat. Plants">
        <title>The Taxus genome provides insights into paclitaxel biosynthesis.</title>
        <authorList>
            <person name="Xiong X."/>
            <person name="Gou J."/>
            <person name="Liao Q."/>
            <person name="Li Y."/>
            <person name="Zhou Q."/>
            <person name="Bi G."/>
            <person name="Li C."/>
            <person name="Du R."/>
            <person name="Wang X."/>
            <person name="Sun T."/>
            <person name="Guo L."/>
            <person name="Liang H."/>
            <person name="Lu P."/>
            <person name="Wu Y."/>
            <person name="Zhang Z."/>
            <person name="Ro D.K."/>
            <person name="Shang Y."/>
            <person name="Huang S."/>
            <person name="Yan J."/>
        </authorList>
    </citation>
    <scope>NUCLEOTIDE SEQUENCE [LARGE SCALE GENOMIC DNA]</scope>
    <source>
        <strain evidence="1">Ta-2019</strain>
    </source>
</reference>
<dbReference type="AlphaFoldDB" id="A0AA38G2N5"/>
<keyword evidence="2" id="KW-1185">Reference proteome</keyword>